<evidence type="ECO:0000256" key="1">
    <source>
        <dbReference type="SAM" id="MobiDB-lite"/>
    </source>
</evidence>
<name>A0ABQ7H5N3_DUNSA</name>
<feature type="compositionally biased region" description="Polar residues" evidence="1">
    <location>
        <begin position="77"/>
        <end position="86"/>
    </location>
</feature>
<feature type="region of interest" description="Disordered" evidence="1">
    <location>
        <begin position="291"/>
        <end position="364"/>
    </location>
</feature>
<evidence type="ECO:0000313" key="2">
    <source>
        <dbReference type="EMBL" id="KAF5842168.1"/>
    </source>
</evidence>
<reference evidence="2" key="1">
    <citation type="submission" date="2017-08" db="EMBL/GenBank/DDBJ databases">
        <authorList>
            <person name="Polle J.E."/>
            <person name="Barry K."/>
            <person name="Cushman J."/>
            <person name="Schmutz J."/>
            <person name="Tran D."/>
            <person name="Hathwaick L.T."/>
            <person name="Yim W.C."/>
            <person name="Jenkins J."/>
            <person name="Mckie-Krisberg Z.M."/>
            <person name="Prochnik S."/>
            <person name="Lindquist E."/>
            <person name="Dockter R.B."/>
            <person name="Adam C."/>
            <person name="Molina H."/>
            <person name="Bunkerborg J."/>
            <person name="Jin E."/>
            <person name="Buchheim M."/>
            <person name="Magnuson J."/>
        </authorList>
    </citation>
    <scope>NUCLEOTIDE SEQUENCE</scope>
    <source>
        <strain evidence="2">CCAP 19/18</strain>
    </source>
</reference>
<keyword evidence="3" id="KW-1185">Reference proteome</keyword>
<sequence>MIRAPAGTATSCLHASVHHAMSESSKLSRQRPPPLSQSNTDAPLILADPQAPSHESPVTPELDSGGRGTTRHRRSSLLGTPSIPQTLSPSSAPRPVVVPPKSPLLSAFALPAAAAPFPPSAPNRAFARSLSCSSNGVAAMQAGEGKVLEGQESLVRAKTLLVPMGNTPSIPWQAEDKLPPSTRLLPSLQIAPRASSRSFDAKSDNGSTRQHSFLPPEVIRTSGTHGPMAPDLLQYSRKSAPAQSTVATVVLPAWHSGSSSPVSDDGSMPLQPTPPKQQPCAFRRKTILAPIHHLRQPSHKRLSPSQVRSSDNGTEGVEIDHHHHQQQQPEPHPNDATGLGGAQSLSPQASSVSLGGGAFKRRSSGIQKQVTIALDHDLDNAEASMALHQNTRRRSTGEKLSRPGTPAAGLRRQADGEGGRLVGRFARWSCMGLLGTGDTPLSRELLACEREKRLRLKASESCEQLARANAQANPAAFCAAAVEEEEAKRGLAAEAAQQSLKRLERRPSNDMQAMDHFHTQVRLLRASRSFYHAPEAEKQRVTRASIVPRGPWTLQHSLFQQRALENDARDIFDTPEV</sequence>
<organism evidence="2 3">
    <name type="scientific">Dunaliella salina</name>
    <name type="common">Green alga</name>
    <name type="synonym">Protococcus salinus</name>
    <dbReference type="NCBI Taxonomy" id="3046"/>
    <lineage>
        <taxon>Eukaryota</taxon>
        <taxon>Viridiplantae</taxon>
        <taxon>Chlorophyta</taxon>
        <taxon>core chlorophytes</taxon>
        <taxon>Chlorophyceae</taxon>
        <taxon>CS clade</taxon>
        <taxon>Chlamydomonadales</taxon>
        <taxon>Dunaliellaceae</taxon>
        <taxon>Dunaliella</taxon>
    </lineage>
</organism>
<accession>A0ABQ7H5N3</accession>
<feature type="region of interest" description="Disordered" evidence="1">
    <location>
        <begin position="256"/>
        <end position="278"/>
    </location>
</feature>
<proteinExistence type="predicted"/>
<gene>
    <name evidence="2" type="ORF">DUNSADRAFT_8855</name>
</gene>
<feature type="region of interest" description="Disordered" evidence="1">
    <location>
        <begin position="387"/>
        <end position="415"/>
    </location>
</feature>
<feature type="region of interest" description="Disordered" evidence="1">
    <location>
        <begin position="1"/>
        <end position="95"/>
    </location>
</feature>
<feature type="compositionally biased region" description="Basic residues" evidence="1">
    <location>
        <begin position="291"/>
        <end position="302"/>
    </location>
</feature>
<comment type="caution">
    <text evidence="2">The sequence shown here is derived from an EMBL/GenBank/DDBJ whole genome shotgun (WGS) entry which is preliminary data.</text>
</comment>
<protein>
    <submittedName>
        <fullName evidence="2">Uncharacterized protein</fullName>
    </submittedName>
</protein>
<feature type="compositionally biased region" description="Polar residues" evidence="1">
    <location>
        <begin position="343"/>
        <end position="353"/>
    </location>
</feature>
<feature type="region of interest" description="Disordered" evidence="1">
    <location>
        <begin position="190"/>
        <end position="220"/>
    </location>
</feature>
<dbReference type="EMBL" id="MU069467">
    <property type="protein sequence ID" value="KAF5842168.1"/>
    <property type="molecule type" value="Genomic_DNA"/>
</dbReference>
<feature type="compositionally biased region" description="Polar residues" evidence="1">
    <location>
        <begin position="303"/>
        <end position="313"/>
    </location>
</feature>
<feature type="compositionally biased region" description="Low complexity" evidence="1">
    <location>
        <begin position="256"/>
        <end position="267"/>
    </location>
</feature>
<evidence type="ECO:0000313" key="3">
    <source>
        <dbReference type="Proteomes" id="UP000815325"/>
    </source>
</evidence>
<dbReference type="Proteomes" id="UP000815325">
    <property type="component" value="Unassembled WGS sequence"/>
</dbReference>